<evidence type="ECO:0000313" key="2">
    <source>
        <dbReference type="EMBL" id="OIS93352.1"/>
    </source>
</evidence>
<dbReference type="PROSITE" id="PS51819">
    <property type="entry name" value="VOC"/>
    <property type="match status" value="2"/>
</dbReference>
<dbReference type="SUPFAM" id="SSF54593">
    <property type="entry name" value="Glyoxalase/Bleomycin resistance protein/Dihydroxybiphenyl dioxygenase"/>
    <property type="match status" value="1"/>
</dbReference>
<dbReference type="PANTHER" id="PTHR36110:SF2">
    <property type="entry name" value="RING-CLEAVING DIOXYGENASE MHQE-RELATED"/>
    <property type="match status" value="1"/>
</dbReference>
<dbReference type="InterPro" id="IPR029068">
    <property type="entry name" value="Glyas_Bleomycin-R_OHBP_Dase"/>
</dbReference>
<sequence>MTSGIHHITLITRKVQANVDFYAGFLGLRIVKQTGGFEDAEQLHLFYGDRSGTPGSLITFLVWEDGARGRVGHGQVSEIALAIDRTAIGFWLERALRYHVPSEGPVQEFGEPVLRLRDPDGVIVKLVGCDLAANDAWESEGIPAAFAVRRLRAATILSEAAEQTAGFIERYFGFRPSAKEGTIDRLLSDSGDTIDVRDAGGFWPGIPGTGIADHVAFRAADTGEVEKAEKELSKLNSSAVNVHDRKYFTSLYVREPGGTLFEFATDTPGFAIDEPVEKLGQFLFVPPGNEEKADAIRARMPQFALPGEERVIYRDLPFVHRIHQPDDPDGSTLVLLHGTGGNENDLMPFARKAAPRATLLGVRGRSTEEGIQRWFRRFDLKQFDQADIQFEAQAFEAFVEGAAAAYDIDLNRTAFIGNSNGANLLAAFMRLHPHVVRTAVLLRGQEVLKEQPDGADLSDAAVLLMNGASDPFGDETGMLEKVLREDGAALTISTVEAGHALIDEDIRIAGDWLRDKI</sequence>
<dbReference type="SUPFAM" id="SSF53474">
    <property type="entry name" value="alpha/beta-Hydrolases"/>
    <property type="match status" value="1"/>
</dbReference>
<evidence type="ECO:0000259" key="1">
    <source>
        <dbReference type="PROSITE" id="PS51819"/>
    </source>
</evidence>
<dbReference type="GO" id="GO:0051213">
    <property type="term" value="F:dioxygenase activity"/>
    <property type="evidence" value="ECO:0007669"/>
    <property type="project" value="UniProtKB-KW"/>
</dbReference>
<dbReference type="Pfam" id="PF00903">
    <property type="entry name" value="Glyoxalase"/>
    <property type="match status" value="2"/>
</dbReference>
<reference evidence="2 3" key="1">
    <citation type="submission" date="2016-10" db="EMBL/GenBank/DDBJ databases">
        <title>The Draft Genome Sequence of the Potato Rhizosphere Bacteria Ochrobactrum sp. IPA7.2.</title>
        <authorList>
            <person name="Gogoleva N.E."/>
            <person name="Khlopko Y.A."/>
            <person name="Burygin G.L."/>
            <person name="Plotnikov A.O."/>
        </authorList>
    </citation>
    <scope>NUCLEOTIDE SEQUENCE [LARGE SCALE GENOMIC DNA]</scope>
    <source>
        <strain evidence="2 3">IPA7.2</strain>
    </source>
</reference>
<keyword evidence="3" id="KW-1185">Reference proteome</keyword>
<dbReference type="GO" id="GO:0016787">
    <property type="term" value="F:hydrolase activity"/>
    <property type="evidence" value="ECO:0007669"/>
    <property type="project" value="InterPro"/>
</dbReference>
<dbReference type="Proteomes" id="UP000182985">
    <property type="component" value="Unassembled WGS sequence"/>
</dbReference>
<name>A0A1J6IE59_9HYPH</name>
<gene>
    <name evidence="2" type="ORF">BLA27_12195</name>
</gene>
<dbReference type="PANTHER" id="PTHR36110">
    <property type="entry name" value="RING-CLEAVING DIOXYGENASE MHQE-RELATED"/>
    <property type="match status" value="1"/>
</dbReference>
<accession>A0A1J6IE59</accession>
<feature type="domain" description="VOC" evidence="1">
    <location>
        <begin position="150"/>
        <end position="266"/>
    </location>
</feature>
<dbReference type="InterPro" id="IPR003140">
    <property type="entry name" value="PLipase/COase/thioEstase"/>
</dbReference>
<dbReference type="Gene3D" id="3.10.180.10">
    <property type="entry name" value="2,3-Dihydroxybiphenyl 1,2-Dioxygenase, domain 1"/>
    <property type="match status" value="2"/>
</dbReference>
<comment type="caution">
    <text evidence="2">The sequence shown here is derived from an EMBL/GenBank/DDBJ whole genome shotgun (WGS) entry which is preliminary data.</text>
</comment>
<dbReference type="EMBL" id="MOEC01000010">
    <property type="protein sequence ID" value="OIS93352.1"/>
    <property type="molecule type" value="Genomic_DNA"/>
</dbReference>
<dbReference type="Pfam" id="PF02230">
    <property type="entry name" value="Abhydrolase_2"/>
    <property type="match status" value="1"/>
</dbReference>
<feature type="domain" description="VOC" evidence="1">
    <location>
        <begin position="4"/>
        <end position="129"/>
    </location>
</feature>
<proteinExistence type="predicted"/>
<dbReference type="RefSeq" id="WP_071631986.1">
    <property type="nucleotide sequence ID" value="NZ_MOEC01000010.1"/>
</dbReference>
<dbReference type="InterPro" id="IPR029058">
    <property type="entry name" value="AB_hydrolase_fold"/>
</dbReference>
<keyword evidence="2" id="KW-0560">Oxidoreductase</keyword>
<dbReference type="AlphaFoldDB" id="A0A1J6IE59"/>
<dbReference type="InterPro" id="IPR004360">
    <property type="entry name" value="Glyas_Fos-R_dOase_dom"/>
</dbReference>
<evidence type="ECO:0000313" key="3">
    <source>
        <dbReference type="Proteomes" id="UP000182985"/>
    </source>
</evidence>
<dbReference type="InterPro" id="IPR052537">
    <property type="entry name" value="Extradiol_RC_dioxygenase"/>
</dbReference>
<dbReference type="OrthoDB" id="9785698at2"/>
<dbReference type="Gene3D" id="3.40.50.1820">
    <property type="entry name" value="alpha/beta hydrolase"/>
    <property type="match status" value="1"/>
</dbReference>
<protein>
    <submittedName>
        <fullName evidence="2">Ring-cleaving dioxygenase</fullName>
    </submittedName>
</protein>
<keyword evidence="2" id="KW-0223">Dioxygenase</keyword>
<dbReference type="InterPro" id="IPR037523">
    <property type="entry name" value="VOC_core"/>
</dbReference>
<organism evidence="2 3">
    <name type="scientific">Brucella cytisi</name>
    <dbReference type="NCBI Taxonomy" id="407152"/>
    <lineage>
        <taxon>Bacteria</taxon>
        <taxon>Pseudomonadati</taxon>
        <taxon>Pseudomonadota</taxon>
        <taxon>Alphaproteobacteria</taxon>
        <taxon>Hyphomicrobiales</taxon>
        <taxon>Brucellaceae</taxon>
        <taxon>Brucella/Ochrobactrum group</taxon>
        <taxon>Brucella</taxon>
    </lineage>
</organism>